<sequence length="97" mass="10938">MHMVWAEAPLALRIELAMNAYLSCNPVRHLCHRAAALLAPRLCFVPPMPRDDEDGFPGLRQRKTHWPAHWMDLIEDAAHLALLIYIASVGLGIFLLS</sequence>
<reference evidence="2 3" key="1">
    <citation type="submission" date="2020-08" db="EMBL/GenBank/DDBJ databases">
        <title>Functional genomics of gut bacteria from endangered species of beetles.</title>
        <authorList>
            <person name="Carlos-Shanley C."/>
        </authorList>
    </citation>
    <scope>NUCLEOTIDE SEQUENCE [LARGE SCALE GENOMIC DNA]</scope>
    <source>
        <strain evidence="2 3">S00239</strain>
    </source>
</reference>
<feature type="transmembrane region" description="Helical" evidence="1">
    <location>
        <begin position="77"/>
        <end position="96"/>
    </location>
</feature>
<organism evidence="2 3">
    <name type="scientific">Roseateles oligotrophus</name>
    <dbReference type="NCBI Taxonomy" id="1769250"/>
    <lineage>
        <taxon>Bacteria</taxon>
        <taxon>Pseudomonadati</taxon>
        <taxon>Pseudomonadota</taxon>
        <taxon>Betaproteobacteria</taxon>
        <taxon>Burkholderiales</taxon>
        <taxon>Sphaerotilaceae</taxon>
        <taxon>Roseateles</taxon>
    </lineage>
</organism>
<evidence type="ECO:0000256" key="1">
    <source>
        <dbReference type="SAM" id="Phobius"/>
    </source>
</evidence>
<protein>
    <submittedName>
        <fullName evidence="2">Uncharacterized protein</fullName>
    </submittedName>
</protein>
<proteinExistence type="predicted"/>
<comment type="caution">
    <text evidence="2">The sequence shown here is derived from an EMBL/GenBank/DDBJ whole genome shotgun (WGS) entry which is preliminary data.</text>
</comment>
<dbReference type="AlphaFoldDB" id="A0A840L8H8"/>
<gene>
    <name evidence="2" type="ORF">HNP55_003420</name>
</gene>
<dbReference type="Proteomes" id="UP000562027">
    <property type="component" value="Unassembled WGS sequence"/>
</dbReference>
<keyword evidence="3" id="KW-1185">Reference proteome</keyword>
<evidence type="ECO:0000313" key="2">
    <source>
        <dbReference type="EMBL" id="MBB4844874.1"/>
    </source>
</evidence>
<dbReference type="RefSeq" id="WP_221439648.1">
    <property type="nucleotide sequence ID" value="NZ_JACHLP010000007.1"/>
</dbReference>
<accession>A0A840L8H8</accession>
<keyword evidence="1" id="KW-0812">Transmembrane</keyword>
<name>A0A840L8H8_9BURK</name>
<keyword evidence="1" id="KW-0472">Membrane</keyword>
<evidence type="ECO:0000313" key="3">
    <source>
        <dbReference type="Proteomes" id="UP000562027"/>
    </source>
</evidence>
<dbReference type="EMBL" id="JACHLP010000007">
    <property type="protein sequence ID" value="MBB4844874.1"/>
    <property type="molecule type" value="Genomic_DNA"/>
</dbReference>
<keyword evidence="1" id="KW-1133">Transmembrane helix</keyword>